<evidence type="ECO:0000256" key="7">
    <source>
        <dbReference type="RuleBase" id="RU000461"/>
    </source>
</evidence>
<reference evidence="8 9" key="1">
    <citation type="submission" date="2016-04" db="EMBL/GenBank/DDBJ databases">
        <title>A degradative enzymes factory behind the ericoid mycorrhizal symbiosis.</title>
        <authorList>
            <consortium name="DOE Joint Genome Institute"/>
            <person name="Martino E."/>
            <person name="Morin E."/>
            <person name="Grelet G."/>
            <person name="Kuo A."/>
            <person name="Kohler A."/>
            <person name="Daghino S."/>
            <person name="Barry K."/>
            <person name="Choi C."/>
            <person name="Cichocki N."/>
            <person name="Clum A."/>
            <person name="Copeland A."/>
            <person name="Hainaut M."/>
            <person name="Haridas S."/>
            <person name="Labutti K."/>
            <person name="Lindquist E."/>
            <person name="Lipzen A."/>
            <person name="Khouja H.-R."/>
            <person name="Murat C."/>
            <person name="Ohm R."/>
            <person name="Olson A."/>
            <person name="Spatafora J."/>
            <person name="Veneault-Fourrey C."/>
            <person name="Henrissat B."/>
            <person name="Grigoriev I."/>
            <person name="Martin F."/>
            <person name="Perotto S."/>
        </authorList>
    </citation>
    <scope>NUCLEOTIDE SEQUENCE [LARGE SCALE GENOMIC DNA]</scope>
    <source>
        <strain evidence="8 9">F</strain>
    </source>
</reference>
<dbReference type="InterPro" id="IPR001128">
    <property type="entry name" value="Cyt_P450"/>
</dbReference>
<dbReference type="InterPro" id="IPR050121">
    <property type="entry name" value="Cytochrome_P450_monoxygenase"/>
</dbReference>
<evidence type="ECO:0000313" key="8">
    <source>
        <dbReference type="EMBL" id="PMD48729.1"/>
    </source>
</evidence>
<dbReference type="Proteomes" id="UP000235786">
    <property type="component" value="Unassembled WGS sequence"/>
</dbReference>
<feature type="binding site" description="axial binding residue" evidence="6">
    <location>
        <position position="443"/>
    </location>
    <ligand>
        <name>heme</name>
        <dbReference type="ChEBI" id="CHEBI:30413"/>
    </ligand>
    <ligandPart>
        <name>Fe</name>
        <dbReference type="ChEBI" id="CHEBI:18248"/>
    </ligandPart>
</feature>
<dbReference type="GO" id="GO:0004497">
    <property type="term" value="F:monooxygenase activity"/>
    <property type="evidence" value="ECO:0007669"/>
    <property type="project" value="UniProtKB-KW"/>
</dbReference>
<name>A0A2J6SDA2_HYAVF</name>
<keyword evidence="7" id="KW-0503">Monooxygenase</keyword>
<evidence type="ECO:0000313" key="9">
    <source>
        <dbReference type="Proteomes" id="UP000235786"/>
    </source>
</evidence>
<protein>
    <submittedName>
        <fullName evidence="8">Cytochrome P450</fullName>
    </submittedName>
</protein>
<organism evidence="8 9">
    <name type="scientific">Hyaloscypha variabilis (strain UAMH 11265 / GT02V1 / F)</name>
    <name type="common">Meliniomyces variabilis</name>
    <dbReference type="NCBI Taxonomy" id="1149755"/>
    <lineage>
        <taxon>Eukaryota</taxon>
        <taxon>Fungi</taxon>
        <taxon>Dikarya</taxon>
        <taxon>Ascomycota</taxon>
        <taxon>Pezizomycotina</taxon>
        <taxon>Leotiomycetes</taxon>
        <taxon>Helotiales</taxon>
        <taxon>Hyaloscyphaceae</taxon>
        <taxon>Hyaloscypha</taxon>
        <taxon>Hyaloscypha variabilis</taxon>
    </lineage>
</organism>
<evidence type="ECO:0000256" key="5">
    <source>
        <dbReference type="ARBA" id="ARBA00023004"/>
    </source>
</evidence>
<sequence length="500" mass="57144">MGLLLPIDAVDRLKFLQLCAISFVTYLVYTSISRLYFHPLSKYPGPRLWAVSKLPDAYYRAIGRQAFINAEIHRQYGPIVRTSPEELSFNVEEAWNDIYGKPSTRNTQLPKDELQFFRPVSGTNGMIQEPSDEEHQRQRRFFAQCFSEKALRDQEPIMKQYFDLLIQRLHEHCGQATDLNMWYSLTVFDISCDLAFGESLGCLKNQVIHPWLKSIQMMMKLLPATGMTMKFYPLDKILLLLATPYARQAELKHRMFVEERVKQRLETQTPRPDFMSYAQETYKTPGGLKFLQICENAAPLITGGSEPSSSLLAAATYLLLTNPSILAKLTAILRAAFKSDKEINSVTVNKIDYLLAVLNEAFRLYPPAPVILGRVTPPEGCTIAGSFIPGNTVVSVNSWGASRSSTNFVRPTEFIPERWMGAPEFKDDKRKVVQPFSVGPRNCLGQNLAWLELKIILARVIWNFDLELCEESCRWMERQKFYIVAERSELMIRVKPAGLD</sequence>
<evidence type="ECO:0000256" key="6">
    <source>
        <dbReference type="PIRSR" id="PIRSR602401-1"/>
    </source>
</evidence>
<dbReference type="Gene3D" id="1.10.630.10">
    <property type="entry name" value="Cytochrome P450"/>
    <property type="match status" value="1"/>
</dbReference>
<keyword evidence="5 6" id="KW-0408">Iron</keyword>
<dbReference type="PRINTS" id="PR00463">
    <property type="entry name" value="EP450I"/>
</dbReference>
<dbReference type="InterPro" id="IPR036396">
    <property type="entry name" value="Cyt_P450_sf"/>
</dbReference>
<dbReference type="InterPro" id="IPR017972">
    <property type="entry name" value="Cyt_P450_CS"/>
</dbReference>
<dbReference type="GO" id="GO:0020037">
    <property type="term" value="F:heme binding"/>
    <property type="evidence" value="ECO:0007669"/>
    <property type="project" value="InterPro"/>
</dbReference>
<dbReference type="AlphaFoldDB" id="A0A2J6SDA2"/>
<keyword evidence="9" id="KW-1185">Reference proteome</keyword>
<dbReference type="InterPro" id="IPR002401">
    <property type="entry name" value="Cyt_P450_E_grp-I"/>
</dbReference>
<dbReference type="PANTHER" id="PTHR24305:SF210">
    <property type="entry name" value="CYTOCHROME P450 MONOOXYGENASE ASQL-RELATED"/>
    <property type="match status" value="1"/>
</dbReference>
<dbReference type="Pfam" id="PF00067">
    <property type="entry name" value="p450"/>
    <property type="match status" value="1"/>
</dbReference>
<dbReference type="CDD" id="cd11058">
    <property type="entry name" value="CYP60B-like"/>
    <property type="match status" value="1"/>
</dbReference>
<comment type="similarity">
    <text evidence="2 7">Belongs to the cytochrome P450 family.</text>
</comment>
<accession>A0A2J6SDA2</accession>
<dbReference type="PRINTS" id="PR00385">
    <property type="entry name" value="P450"/>
</dbReference>
<proteinExistence type="inferred from homology"/>
<dbReference type="SUPFAM" id="SSF48264">
    <property type="entry name" value="Cytochrome P450"/>
    <property type="match status" value="1"/>
</dbReference>
<evidence type="ECO:0000256" key="1">
    <source>
        <dbReference type="ARBA" id="ARBA00001971"/>
    </source>
</evidence>
<keyword evidence="7" id="KW-0560">Oxidoreductase</keyword>
<dbReference type="OrthoDB" id="1470350at2759"/>
<evidence type="ECO:0000256" key="3">
    <source>
        <dbReference type="ARBA" id="ARBA00022617"/>
    </source>
</evidence>
<comment type="cofactor">
    <cofactor evidence="1 6">
        <name>heme</name>
        <dbReference type="ChEBI" id="CHEBI:30413"/>
    </cofactor>
</comment>
<keyword evidence="3 6" id="KW-0349">Heme</keyword>
<gene>
    <name evidence="8" type="ORF">L207DRAFT_627422</name>
</gene>
<dbReference type="EMBL" id="KZ613937">
    <property type="protein sequence ID" value="PMD48729.1"/>
    <property type="molecule type" value="Genomic_DNA"/>
</dbReference>
<dbReference type="GO" id="GO:0005506">
    <property type="term" value="F:iron ion binding"/>
    <property type="evidence" value="ECO:0007669"/>
    <property type="project" value="InterPro"/>
</dbReference>
<dbReference type="STRING" id="1149755.A0A2J6SDA2"/>
<evidence type="ECO:0000256" key="4">
    <source>
        <dbReference type="ARBA" id="ARBA00022723"/>
    </source>
</evidence>
<dbReference type="PANTHER" id="PTHR24305">
    <property type="entry name" value="CYTOCHROME P450"/>
    <property type="match status" value="1"/>
</dbReference>
<evidence type="ECO:0000256" key="2">
    <source>
        <dbReference type="ARBA" id="ARBA00010617"/>
    </source>
</evidence>
<keyword evidence="4 6" id="KW-0479">Metal-binding</keyword>
<dbReference type="GO" id="GO:0016705">
    <property type="term" value="F:oxidoreductase activity, acting on paired donors, with incorporation or reduction of molecular oxygen"/>
    <property type="evidence" value="ECO:0007669"/>
    <property type="project" value="InterPro"/>
</dbReference>
<dbReference type="PROSITE" id="PS00086">
    <property type="entry name" value="CYTOCHROME_P450"/>
    <property type="match status" value="1"/>
</dbReference>